<evidence type="ECO:0000313" key="1">
    <source>
        <dbReference type="EMBL" id="KAG0431525.1"/>
    </source>
</evidence>
<name>A0AC60QC24_IXOPE</name>
<accession>A0AC60QC24</accession>
<dbReference type="EMBL" id="JABSTQ010009216">
    <property type="protein sequence ID" value="KAG0431525.1"/>
    <property type="molecule type" value="Genomic_DNA"/>
</dbReference>
<gene>
    <name evidence="1" type="ORF">HPB47_021697</name>
</gene>
<organism evidence="1 2">
    <name type="scientific">Ixodes persulcatus</name>
    <name type="common">Taiga tick</name>
    <dbReference type="NCBI Taxonomy" id="34615"/>
    <lineage>
        <taxon>Eukaryota</taxon>
        <taxon>Metazoa</taxon>
        <taxon>Ecdysozoa</taxon>
        <taxon>Arthropoda</taxon>
        <taxon>Chelicerata</taxon>
        <taxon>Arachnida</taxon>
        <taxon>Acari</taxon>
        <taxon>Parasitiformes</taxon>
        <taxon>Ixodida</taxon>
        <taxon>Ixodoidea</taxon>
        <taxon>Ixodidae</taxon>
        <taxon>Ixodinae</taxon>
        <taxon>Ixodes</taxon>
    </lineage>
</organism>
<keyword evidence="2" id="KW-1185">Reference proteome</keyword>
<protein>
    <submittedName>
        <fullName evidence="1">Uncharacterized protein</fullName>
    </submittedName>
</protein>
<proteinExistence type="predicted"/>
<sequence>AHFEESAFEQNRIDGWKKLKQTAIPTIFPTVQVVRRLLNGKGQIEEEAPKVPPLQMRTRATQVYFRSVSTQTNSSARSAGVSASGGPEERFVGQLMSMFIPSNAIVTRYTVYVNRSSDIAEEGKCRVEYEALSEARACRLQVRVDVGVAAVGRVVSGSKCDDEKFCFDRGGAGLRNGTVSAM</sequence>
<reference evidence="1 2" key="1">
    <citation type="journal article" date="2020" name="Cell">
        <title>Large-Scale Comparative Analyses of Tick Genomes Elucidate Their Genetic Diversity and Vector Capacities.</title>
        <authorList>
            <consortium name="Tick Genome and Microbiome Consortium (TIGMIC)"/>
            <person name="Jia N."/>
            <person name="Wang J."/>
            <person name="Shi W."/>
            <person name="Du L."/>
            <person name="Sun Y."/>
            <person name="Zhan W."/>
            <person name="Jiang J.F."/>
            <person name="Wang Q."/>
            <person name="Zhang B."/>
            <person name="Ji P."/>
            <person name="Bell-Sakyi L."/>
            <person name="Cui X.M."/>
            <person name="Yuan T.T."/>
            <person name="Jiang B.G."/>
            <person name="Yang W.F."/>
            <person name="Lam T.T."/>
            <person name="Chang Q.C."/>
            <person name="Ding S.J."/>
            <person name="Wang X.J."/>
            <person name="Zhu J.G."/>
            <person name="Ruan X.D."/>
            <person name="Zhao L."/>
            <person name="Wei J.T."/>
            <person name="Ye R.Z."/>
            <person name="Que T.C."/>
            <person name="Du C.H."/>
            <person name="Zhou Y.H."/>
            <person name="Cheng J.X."/>
            <person name="Dai P.F."/>
            <person name="Guo W.B."/>
            <person name="Han X.H."/>
            <person name="Huang E.J."/>
            <person name="Li L.F."/>
            <person name="Wei W."/>
            <person name="Gao Y.C."/>
            <person name="Liu J.Z."/>
            <person name="Shao H.Z."/>
            <person name="Wang X."/>
            <person name="Wang C.C."/>
            <person name="Yang T.C."/>
            <person name="Huo Q.B."/>
            <person name="Li W."/>
            <person name="Chen H.Y."/>
            <person name="Chen S.E."/>
            <person name="Zhou L.G."/>
            <person name="Ni X.B."/>
            <person name="Tian J.H."/>
            <person name="Sheng Y."/>
            <person name="Liu T."/>
            <person name="Pan Y.S."/>
            <person name="Xia L.Y."/>
            <person name="Li J."/>
            <person name="Zhao F."/>
            <person name="Cao W.C."/>
        </authorList>
    </citation>
    <scope>NUCLEOTIDE SEQUENCE [LARGE SCALE GENOMIC DNA]</scope>
    <source>
        <strain evidence="1">Iper-2018</strain>
    </source>
</reference>
<evidence type="ECO:0000313" key="2">
    <source>
        <dbReference type="Proteomes" id="UP000805193"/>
    </source>
</evidence>
<feature type="non-terminal residue" evidence="1">
    <location>
        <position position="1"/>
    </location>
</feature>
<comment type="caution">
    <text evidence="1">The sequence shown here is derived from an EMBL/GenBank/DDBJ whole genome shotgun (WGS) entry which is preliminary data.</text>
</comment>
<dbReference type="Proteomes" id="UP000805193">
    <property type="component" value="Unassembled WGS sequence"/>
</dbReference>